<keyword evidence="6" id="KW-1133">Transmembrane helix</keyword>
<keyword evidence="2" id="KW-0964">Secreted</keyword>
<dbReference type="AlphaFoldDB" id="A0A1V4DH68"/>
<keyword evidence="10" id="KW-1185">Reference proteome</keyword>
<evidence type="ECO:0000256" key="5">
    <source>
        <dbReference type="SAM" id="MobiDB-lite"/>
    </source>
</evidence>
<evidence type="ECO:0000313" key="9">
    <source>
        <dbReference type="EMBL" id="OPF87859.1"/>
    </source>
</evidence>
<protein>
    <recommendedName>
        <fullName evidence="8">Gram-positive cocci surface proteins LPxTG domain-containing protein</fullName>
    </recommendedName>
</protein>
<feature type="region of interest" description="Disordered" evidence="5">
    <location>
        <begin position="32"/>
        <end position="110"/>
    </location>
</feature>
<feature type="compositionally biased region" description="Polar residues" evidence="5">
    <location>
        <begin position="453"/>
        <end position="465"/>
    </location>
</feature>
<organism evidence="9 10">
    <name type="scientific">Vagococcus martis</name>
    <dbReference type="NCBI Taxonomy" id="1768210"/>
    <lineage>
        <taxon>Bacteria</taxon>
        <taxon>Bacillati</taxon>
        <taxon>Bacillota</taxon>
        <taxon>Bacilli</taxon>
        <taxon>Lactobacillales</taxon>
        <taxon>Enterococcaceae</taxon>
        <taxon>Vagococcus</taxon>
    </lineage>
</organism>
<name>A0A1V4DH68_9ENTE</name>
<dbReference type="EMBL" id="MVAB01000001">
    <property type="protein sequence ID" value="OPF87859.1"/>
    <property type="molecule type" value="Genomic_DNA"/>
</dbReference>
<proteinExistence type="predicted"/>
<dbReference type="NCBIfam" id="TIGR01167">
    <property type="entry name" value="LPXTG_anchor"/>
    <property type="match status" value="1"/>
</dbReference>
<keyword evidence="6" id="KW-0472">Membrane</keyword>
<dbReference type="PROSITE" id="PS50847">
    <property type="entry name" value="GRAM_POS_ANCHORING"/>
    <property type="match status" value="1"/>
</dbReference>
<dbReference type="RefSeq" id="WP_079346694.1">
    <property type="nucleotide sequence ID" value="NZ_MVAB01000001.1"/>
</dbReference>
<feature type="compositionally biased region" description="Low complexity" evidence="5">
    <location>
        <begin position="41"/>
        <end position="92"/>
    </location>
</feature>
<evidence type="ECO:0000256" key="3">
    <source>
        <dbReference type="ARBA" id="ARBA00022729"/>
    </source>
</evidence>
<feature type="signal peptide" evidence="7">
    <location>
        <begin position="1"/>
        <end position="19"/>
    </location>
</feature>
<keyword evidence="6" id="KW-0812">Transmembrane</keyword>
<evidence type="ECO:0000256" key="4">
    <source>
        <dbReference type="ARBA" id="ARBA00023088"/>
    </source>
</evidence>
<reference evidence="9 10" key="1">
    <citation type="submission" date="2017-02" db="EMBL/GenBank/DDBJ databases">
        <title>Vagococcus cremeus sp. nov., isolated from the small intestine of a marten, Martes flavigula.</title>
        <authorList>
            <person name="Tak E.J."/>
            <person name="Bae J.-W."/>
        </authorList>
    </citation>
    <scope>NUCLEOTIDE SEQUENCE [LARGE SCALE GENOMIC DNA]</scope>
    <source>
        <strain evidence="9 10">D7T301</strain>
    </source>
</reference>
<keyword evidence="3 7" id="KW-0732">Signal</keyword>
<feature type="region of interest" description="Disordered" evidence="5">
    <location>
        <begin position="415"/>
        <end position="471"/>
    </location>
</feature>
<feature type="domain" description="Gram-positive cocci surface proteins LPxTG" evidence="8">
    <location>
        <begin position="487"/>
        <end position="519"/>
    </location>
</feature>
<sequence length="519" mass="55217">MKKKTIATSLLAILVSTYAAPFVSNAEAIKGATEETTESVAPTTESAAPTTESAAPTTESAAPTTESAAPTTESAAPTTESAAPTTESAAPATKEEAPTTKSEKTPASKEKTNKDFLADYNNAVSTLQYFIENNMISFEVFNNAMVNLSAAENSADITAIMNQVLEQMATDGTPEAALASIKAEALQQITNWLNYGQIDDATYMNAQQAIIAATDAEAVAQAIANVESIIQANTAQTLATIKDDARDQILGWFNEGLLTPNDYAFYLNEINNAANAEAVAAVVANAEQQAQQNGLHVDLDAIKQSAKDQLFNWLSYGQINDNQYINGLNAINNATTADEVNNIIAGIQAEIDGAVAATLEQIKQDAKDQLFAWYNEGLLTAEDYTFYLSEVVSAVDAEAVAAVIANAEQQIQQNGLHNDNPEDVTNNPIVTPSNPEDVTNKPEATPSEDNKAENTLVSKPAGTQQEVKKETVVTKVSKNEVNKQNELPKTGELNQNLTGLGLMSVALGSLVAVFKRKRS</sequence>
<evidence type="ECO:0000256" key="1">
    <source>
        <dbReference type="ARBA" id="ARBA00022512"/>
    </source>
</evidence>
<evidence type="ECO:0000256" key="6">
    <source>
        <dbReference type="SAM" id="Phobius"/>
    </source>
</evidence>
<dbReference type="Pfam" id="PF00746">
    <property type="entry name" value="Gram_pos_anchor"/>
    <property type="match status" value="1"/>
</dbReference>
<feature type="compositionally biased region" description="Basic and acidic residues" evidence="5">
    <location>
        <begin position="93"/>
        <end position="110"/>
    </location>
</feature>
<evidence type="ECO:0000256" key="2">
    <source>
        <dbReference type="ARBA" id="ARBA00022525"/>
    </source>
</evidence>
<evidence type="ECO:0000259" key="8">
    <source>
        <dbReference type="PROSITE" id="PS50847"/>
    </source>
</evidence>
<dbReference type="InterPro" id="IPR019931">
    <property type="entry name" value="LPXTG_anchor"/>
</dbReference>
<feature type="compositionally biased region" description="Polar residues" evidence="5">
    <location>
        <begin position="423"/>
        <end position="437"/>
    </location>
</feature>
<keyword evidence="4" id="KW-0572">Peptidoglycan-anchor</keyword>
<dbReference type="Proteomes" id="UP000189970">
    <property type="component" value="Unassembled WGS sequence"/>
</dbReference>
<evidence type="ECO:0000256" key="7">
    <source>
        <dbReference type="SAM" id="SignalP"/>
    </source>
</evidence>
<evidence type="ECO:0000313" key="10">
    <source>
        <dbReference type="Proteomes" id="UP000189970"/>
    </source>
</evidence>
<gene>
    <name evidence="9" type="ORF">BW731_06595</name>
</gene>
<comment type="caution">
    <text evidence="9">The sequence shown here is derived from an EMBL/GenBank/DDBJ whole genome shotgun (WGS) entry which is preliminary data.</text>
</comment>
<keyword evidence="1" id="KW-0134">Cell wall</keyword>
<feature type="chain" id="PRO_5039180469" description="Gram-positive cocci surface proteins LPxTG domain-containing protein" evidence="7">
    <location>
        <begin position="20"/>
        <end position="519"/>
    </location>
</feature>
<accession>A0A1V4DH68</accession>
<feature type="transmembrane region" description="Helical" evidence="6">
    <location>
        <begin position="497"/>
        <end position="514"/>
    </location>
</feature>